<dbReference type="Gene3D" id="3.10.50.10">
    <property type="match status" value="4"/>
</dbReference>
<keyword evidence="6" id="KW-1133">Transmembrane helix</keyword>
<dbReference type="SUPFAM" id="SSF56112">
    <property type="entry name" value="Protein kinase-like (PK-like)"/>
    <property type="match status" value="1"/>
</dbReference>
<feature type="domain" description="GH18" evidence="8">
    <location>
        <begin position="459"/>
        <end position="798"/>
    </location>
</feature>
<evidence type="ECO:0000259" key="8">
    <source>
        <dbReference type="PROSITE" id="PS51910"/>
    </source>
</evidence>
<dbReference type="InterPro" id="IPR011583">
    <property type="entry name" value="Chitinase_II/V-like_cat"/>
</dbReference>
<feature type="transmembrane region" description="Helical" evidence="6">
    <location>
        <begin position="433"/>
        <end position="451"/>
    </location>
</feature>
<dbReference type="GO" id="GO:0008061">
    <property type="term" value="F:chitin binding"/>
    <property type="evidence" value="ECO:0007669"/>
    <property type="project" value="InterPro"/>
</dbReference>
<dbReference type="EMBL" id="JAATIQ010000384">
    <property type="protein sequence ID" value="KAF4358454.1"/>
    <property type="molecule type" value="Genomic_DNA"/>
</dbReference>
<evidence type="ECO:0000313" key="9">
    <source>
        <dbReference type="EMBL" id="KAF4358454.1"/>
    </source>
</evidence>
<dbReference type="Pfam" id="PF07714">
    <property type="entry name" value="PK_Tyr_Ser-Thr"/>
    <property type="match status" value="1"/>
</dbReference>
<evidence type="ECO:0000256" key="5">
    <source>
        <dbReference type="ARBA" id="ARBA00023295"/>
    </source>
</evidence>
<keyword evidence="10" id="KW-1185">Reference proteome</keyword>
<keyword evidence="4" id="KW-0325">Glycoprotein</keyword>
<dbReference type="InterPro" id="IPR029070">
    <property type="entry name" value="Chitinase_insertion_sf"/>
</dbReference>
<evidence type="ECO:0000313" key="10">
    <source>
        <dbReference type="Proteomes" id="UP000583929"/>
    </source>
</evidence>
<evidence type="ECO:0000256" key="4">
    <source>
        <dbReference type="ARBA" id="ARBA00023180"/>
    </source>
</evidence>
<evidence type="ECO:0000256" key="2">
    <source>
        <dbReference type="ARBA" id="ARBA00022729"/>
    </source>
</evidence>
<dbReference type="PANTHER" id="PTHR11177:SF383">
    <property type="entry name" value="GLYCOSYL HYDROLASE FAMILY PROTEIN WITH CHITINASE INSERTION DOMAIN-CONTAINING PROTEIN"/>
    <property type="match status" value="1"/>
</dbReference>
<dbReference type="SMART" id="SM00636">
    <property type="entry name" value="Glyco_18"/>
    <property type="match status" value="4"/>
</dbReference>
<dbReference type="GO" id="GO:0005975">
    <property type="term" value="P:carbohydrate metabolic process"/>
    <property type="evidence" value="ECO:0007669"/>
    <property type="project" value="InterPro"/>
</dbReference>
<keyword evidence="6" id="KW-0472">Membrane</keyword>
<dbReference type="GO" id="GO:0005576">
    <property type="term" value="C:extracellular region"/>
    <property type="evidence" value="ECO:0007669"/>
    <property type="project" value="TreeGrafter"/>
</dbReference>
<gene>
    <name evidence="9" type="ORF">G4B88_020132</name>
</gene>
<proteinExistence type="inferred from homology"/>
<dbReference type="GO" id="GO:0006032">
    <property type="term" value="P:chitin catabolic process"/>
    <property type="evidence" value="ECO:0007669"/>
    <property type="project" value="TreeGrafter"/>
</dbReference>
<evidence type="ECO:0000256" key="6">
    <source>
        <dbReference type="SAM" id="Phobius"/>
    </source>
</evidence>
<name>A0A7J6EJC6_CANSA</name>
<evidence type="ECO:0000256" key="3">
    <source>
        <dbReference type="ARBA" id="ARBA00022801"/>
    </source>
</evidence>
<reference evidence="9 10" key="1">
    <citation type="journal article" date="2020" name="bioRxiv">
        <title>Sequence and annotation of 42 cannabis genomes reveals extensive copy number variation in cannabinoid synthesis and pathogen resistance genes.</title>
        <authorList>
            <person name="Mckernan K.J."/>
            <person name="Helbert Y."/>
            <person name="Kane L.T."/>
            <person name="Ebling H."/>
            <person name="Zhang L."/>
            <person name="Liu B."/>
            <person name="Eaton Z."/>
            <person name="Mclaughlin S."/>
            <person name="Kingan S."/>
            <person name="Baybayan P."/>
            <person name="Concepcion G."/>
            <person name="Jordan M."/>
            <person name="Riva A."/>
            <person name="Barbazuk W."/>
            <person name="Harkins T."/>
        </authorList>
    </citation>
    <scope>NUCLEOTIDE SEQUENCE [LARGE SCALE GENOMIC DNA]</scope>
    <source>
        <strain evidence="10">cv. Jamaican Lion 4</strain>
        <tissue evidence="9">Leaf</tissue>
    </source>
</reference>
<comment type="caution">
    <text evidence="9">The sequence shown here is derived from an EMBL/GenBank/DDBJ whole genome shotgun (WGS) entry which is preliminary data.</text>
</comment>
<keyword evidence="5" id="KW-0326">Glycosidase</keyword>
<dbReference type="GO" id="GO:0004672">
    <property type="term" value="F:protein kinase activity"/>
    <property type="evidence" value="ECO:0007669"/>
    <property type="project" value="InterPro"/>
</dbReference>
<feature type="chain" id="PRO_5029528985" description="GH18 domain-containing protein" evidence="7">
    <location>
        <begin position="27"/>
        <end position="1797"/>
    </location>
</feature>
<feature type="domain" description="GH18" evidence="8">
    <location>
        <begin position="29"/>
        <end position="370"/>
    </location>
</feature>
<feature type="transmembrane region" description="Helical" evidence="6">
    <location>
        <begin position="805"/>
        <end position="828"/>
    </location>
</feature>
<keyword evidence="3" id="KW-0378">Hydrolase</keyword>
<keyword evidence="2 7" id="KW-0732">Signal</keyword>
<dbReference type="FunFam" id="3.10.50.10:FF:000015">
    <property type="entry name" value="Chitotriosidase-1"/>
    <property type="match status" value="1"/>
</dbReference>
<dbReference type="InterPro" id="IPR001245">
    <property type="entry name" value="Ser-Thr/Tyr_kinase_cat_dom"/>
</dbReference>
<evidence type="ECO:0000256" key="7">
    <source>
        <dbReference type="SAM" id="SignalP"/>
    </source>
</evidence>
<dbReference type="InterPro" id="IPR050314">
    <property type="entry name" value="Glycosyl_Hydrlase_18"/>
</dbReference>
<feature type="transmembrane region" description="Helical" evidence="6">
    <location>
        <begin position="1604"/>
        <end position="1626"/>
    </location>
</feature>
<dbReference type="SUPFAM" id="SSF54556">
    <property type="entry name" value="Chitinase insertion domain"/>
    <property type="match status" value="2"/>
</dbReference>
<dbReference type="PANTHER" id="PTHR11177">
    <property type="entry name" value="CHITINASE"/>
    <property type="match status" value="1"/>
</dbReference>
<dbReference type="CDD" id="cd02879">
    <property type="entry name" value="GH18_plant_chitinase_class_V"/>
    <property type="match status" value="2"/>
</dbReference>
<keyword evidence="6" id="KW-0812">Transmembrane</keyword>
<dbReference type="InterPro" id="IPR017853">
    <property type="entry name" value="GH"/>
</dbReference>
<dbReference type="Gene3D" id="3.20.20.80">
    <property type="entry name" value="Glycosidases"/>
    <property type="match status" value="4"/>
</dbReference>
<dbReference type="SMR" id="A0A7J6EJC6"/>
<dbReference type="FunFam" id="3.10.50.10:FF:000003">
    <property type="entry name" value="Class V chitinase CHIT5b"/>
    <property type="match status" value="1"/>
</dbReference>
<dbReference type="InterPro" id="IPR011009">
    <property type="entry name" value="Kinase-like_dom_sf"/>
</dbReference>
<dbReference type="PROSITE" id="PS51910">
    <property type="entry name" value="GH18_2"/>
    <property type="match status" value="3"/>
</dbReference>
<feature type="domain" description="GH18" evidence="8">
    <location>
        <begin position="938"/>
        <end position="1597"/>
    </location>
</feature>
<dbReference type="Proteomes" id="UP000583929">
    <property type="component" value="Unassembled WGS sequence"/>
</dbReference>
<sequence>MASIIRKTILFSIFLVIFHQLTTSSAQTTIKAAYWFPESEFPVTSIDSSQFTVLFCAFAQLNPQNYQLFIPSQNAQKFSTFTSTVQRRNPNIKTLLSIGGGAADKTVYAAMASDWNRRQAFIKSSISLARSNNFHGLDLDWEYPSTTDQMTQFGYLVDEWRSAVAEEARNTGRSPLLLAAAVFYSSRYETGAEYVVLALSRSLDWINVMSYDFYAPGWSTVTGPPAALYNPGRSVSADSGIKAWIQAGFPANKIVLGVPFYGYGWTLSNPSNNGYFAPTTGAAFPDNGAKTYQQIKKFIADNRATAVFDSRVVNDYCYSGRTWFGFDDIQSIRTKVKYIKDNRLRGYFAWHVGGDDNMALSRTESYFRHYDGLASVVVGWREGQRCRDGHGLHLKECQRLEANKEMSVILEPTIDLECLGELLPHQLVTNTSFMASMTIITLFLVFLSLKFQYSKAQSWVRAGYWFSGSEFPISDINSELFTHLICAFADVNSSSYELSISSSNEQLFSTFTNTVKQKNPSVTTLLSIGGGNADYKVFSQMVSNSSHRKSFIDSSIKLARLNGFQGLDFCWVSANTSSDMSNMGLLFKEWRDATSNSSSQEPQLILTAAVQFTPDVEDTSFPVDSIRSHLDWVNVLAYDYYGPQWWNSTAAQAALFDPSSQTNTDFGISSWIGRGISSSKLVLSLPYYGYAWKLVNPNENSIGAPASGPAISEDGSMTYKDIKSYIKRYNAQVTYNATYVVNYFSVGSTWVGFDDVEVVQVKVSYAKEKKLLGYVAWHIANDDNWVLSLAAKEGGGRKTKKKWKLLVIIFTSIVTTVLIVAALLFYFLKRRLKSKGKGMDFMDPSLEDLHSSCKLMKCLEIALLCVQDNANDRPSMLEVSSMLKNQNATMVTPQKPTFATRNSKNQEGCTVKSCPADTSSSVNEATISELNFSNAQTTIKSAYWFPESGFPASSIDSSLFTVLYCAFASLDPQNYQLFIPSQNAQHFSTFTSTVQRRNPSLKTLISIGGGNANAQDYAAMASDWNRRQAFIKSSISLARSNNFHGLDLDWEHPETPDQMTQFGYLVDEWRTAIADEASTSGNPPLLLAAAVSFSSTHQSESGSAEYVVPALARSLDWINVMGYDFYAPDWSTVTGPPGALYNPGRSVSADSGVRAWIQAKFPANKIVLGFPFIGYAWTLSNPGNNGYFSPTNGAAFPDNGALTYKRIKELMVDNKSSLTAFMIASSFSNMAFKLASLLFFLLFFNQCSTSKSWLKIGYYDSQTELPVSDINSALFTHLIFGFVSVNVSSYQLYINASSSEKFSTFTNLVKLKTPSVKTIMSIWVGENQDSNFLSALTKSSSRKSFIESSIRTARLNGFDGLDLYSVPPSSSLEMTILRTLLGEWRAAIDSESRKKNQSKLLLVMVSHIMPSLNSVSYPIDAMKKNLDWVHVKSYDYYMPTTSKFSNPHAALYDPFNQVINTNSGIHEWLNRGFPASKLVLGLPYIGYAWTLANPNDYSIGAPSTGPGITLDGSMFYNFLKWYIGSNGYGVKSFYNDTYAVNFCKLRENFISFDDVEAIKAKVSYAKKMNLMGYFVFHVGNDNNWVLSKAALEGDGDQQGLKHRLLTIFLVTTAMIILLLATILCLLQRRALNSTGIMNIIKSGYVPPEYIRKGIYSMKYDVYSFGVLLLQIISGKRNTSDYGLNENLHLLEYAYELWKEGLGAQIVDQTLDDSSSTCKIERCMQIALLCVQESPVDRPSMLEVLSMLKNEAAAIISPKKPAFSINESGELNKECCLCRARGELYSIDDATISLLQPR</sequence>
<dbReference type="SUPFAM" id="SSF51445">
    <property type="entry name" value="(Trans)glycosidases"/>
    <property type="match status" value="4"/>
</dbReference>
<feature type="signal peptide" evidence="7">
    <location>
        <begin position="1"/>
        <end position="26"/>
    </location>
</feature>
<organism evidence="9 10">
    <name type="scientific">Cannabis sativa</name>
    <name type="common">Hemp</name>
    <name type="synonym">Marijuana</name>
    <dbReference type="NCBI Taxonomy" id="3483"/>
    <lineage>
        <taxon>Eukaryota</taxon>
        <taxon>Viridiplantae</taxon>
        <taxon>Streptophyta</taxon>
        <taxon>Embryophyta</taxon>
        <taxon>Tracheophyta</taxon>
        <taxon>Spermatophyta</taxon>
        <taxon>Magnoliopsida</taxon>
        <taxon>eudicotyledons</taxon>
        <taxon>Gunneridae</taxon>
        <taxon>Pentapetalae</taxon>
        <taxon>rosids</taxon>
        <taxon>fabids</taxon>
        <taxon>Rosales</taxon>
        <taxon>Cannabaceae</taxon>
        <taxon>Cannabis</taxon>
    </lineage>
</organism>
<dbReference type="GO" id="GO:0004568">
    <property type="term" value="F:chitinase activity"/>
    <property type="evidence" value="ECO:0007669"/>
    <property type="project" value="TreeGrafter"/>
</dbReference>
<protein>
    <recommendedName>
        <fullName evidence="8">GH18 domain-containing protein</fullName>
    </recommendedName>
</protein>
<dbReference type="Gene3D" id="1.10.510.10">
    <property type="entry name" value="Transferase(Phosphotransferase) domain 1"/>
    <property type="match status" value="2"/>
</dbReference>
<dbReference type="InterPro" id="IPR001223">
    <property type="entry name" value="Glyco_hydro18_cat"/>
</dbReference>
<dbReference type="Pfam" id="PF00704">
    <property type="entry name" value="Glyco_hydro_18"/>
    <property type="match status" value="4"/>
</dbReference>
<evidence type="ECO:0000256" key="1">
    <source>
        <dbReference type="ARBA" id="ARBA00008682"/>
    </source>
</evidence>
<comment type="similarity">
    <text evidence="1">Belongs to the glycosyl hydrolase 18 family. Chitinase class V subfamily.</text>
</comment>
<accession>A0A7J6EJC6</accession>